<reference evidence="2" key="1">
    <citation type="submission" date="2020-08" db="EMBL/GenBank/DDBJ databases">
        <title>Genome public.</title>
        <authorList>
            <person name="Liu C."/>
            <person name="Sun Q."/>
        </authorList>
    </citation>
    <scope>NUCLEOTIDE SEQUENCE</scope>
    <source>
        <strain evidence="2">BX21</strain>
    </source>
</reference>
<dbReference type="SUPFAM" id="SSF56300">
    <property type="entry name" value="Metallo-dependent phosphatases"/>
    <property type="match status" value="1"/>
</dbReference>
<dbReference type="PIRSF" id="PIRSF033094">
    <property type="entry name" value="Pesterase_CT488"/>
    <property type="match status" value="1"/>
</dbReference>
<comment type="caution">
    <text evidence="2">The sequence shown here is derived from an EMBL/GenBank/DDBJ whole genome shotgun (WGS) entry which is preliminary data.</text>
</comment>
<dbReference type="AlphaFoldDB" id="A0A926EW56"/>
<name>A0A926EW56_9FIRM</name>
<dbReference type="GO" id="GO:0016787">
    <property type="term" value="F:hydrolase activity"/>
    <property type="evidence" value="ECO:0007669"/>
    <property type="project" value="InterPro"/>
</dbReference>
<proteinExistence type="predicted"/>
<dbReference type="Proteomes" id="UP000601171">
    <property type="component" value="Unassembled WGS sequence"/>
</dbReference>
<dbReference type="InterPro" id="IPR029052">
    <property type="entry name" value="Metallo-depent_PP-like"/>
</dbReference>
<evidence type="ECO:0000259" key="1">
    <source>
        <dbReference type="Pfam" id="PF00149"/>
    </source>
</evidence>
<evidence type="ECO:0000313" key="2">
    <source>
        <dbReference type="EMBL" id="MBC8589418.1"/>
    </source>
</evidence>
<organism evidence="2 3">
    <name type="scientific">Paratissierella segnis</name>
    <dbReference type="NCBI Taxonomy" id="2763679"/>
    <lineage>
        <taxon>Bacteria</taxon>
        <taxon>Bacillati</taxon>
        <taxon>Bacillota</taxon>
        <taxon>Tissierellia</taxon>
        <taxon>Tissierellales</taxon>
        <taxon>Tissierellaceae</taxon>
        <taxon>Paratissierella</taxon>
    </lineage>
</organism>
<dbReference type="PANTHER" id="PTHR31302:SF22">
    <property type="entry name" value="PHOSPHOESTERASE"/>
    <property type="match status" value="1"/>
</dbReference>
<accession>A0A926EW56</accession>
<dbReference type="RefSeq" id="WP_262430885.1">
    <property type="nucleotide sequence ID" value="NZ_JACRTG010000034.1"/>
</dbReference>
<dbReference type="InterPro" id="IPR051158">
    <property type="entry name" value="Metallophosphoesterase_sf"/>
</dbReference>
<dbReference type="PANTHER" id="PTHR31302">
    <property type="entry name" value="TRANSMEMBRANE PROTEIN WITH METALLOPHOSPHOESTERASE DOMAIN-RELATED"/>
    <property type="match status" value="1"/>
</dbReference>
<dbReference type="Pfam" id="PF00149">
    <property type="entry name" value="Metallophos"/>
    <property type="match status" value="1"/>
</dbReference>
<protein>
    <submittedName>
        <fullName evidence="2">Metallophosphoesterase</fullName>
    </submittedName>
</protein>
<keyword evidence="3" id="KW-1185">Reference proteome</keyword>
<sequence>MIYSIGDLHFDHTKNKSMDIFGEKWLNHDVRIIENWNNTIKEDDLVLIPGDISWALKLEDAIEDLRVIDELPGKKIMIKGNHDYWWGSLSKLNRLNMNSIIFMQNNSFIYKDIGIAGTRGWLSKDNDEFKQEDEKIFLRELNRLKLSLESLGDSINKKIVMIHYPPFNMDLSPNEFVLLMREYKVDICVYGHLHAEGHKYAVEGRIDEIEFHLVSCDYIDFMPKKIIGE</sequence>
<dbReference type="InterPro" id="IPR014578">
    <property type="entry name" value="Pesterase_CT488"/>
</dbReference>
<dbReference type="InterPro" id="IPR004843">
    <property type="entry name" value="Calcineurin-like_PHP"/>
</dbReference>
<feature type="domain" description="Calcineurin-like phosphoesterase" evidence="1">
    <location>
        <begin position="3"/>
        <end position="195"/>
    </location>
</feature>
<dbReference type="EMBL" id="JACRTG010000034">
    <property type="protein sequence ID" value="MBC8589418.1"/>
    <property type="molecule type" value="Genomic_DNA"/>
</dbReference>
<evidence type="ECO:0000313" key="3">
    <source>
        <dbReference type="Proteomes" id="UP000601171"/>
    </source>
</evidence>
<gene>
    <name evidence="2" type="ORF">H8707_14475</name>
</gene>
<dbReference type="Gene3D" id="3.60.21.10">
    <property type="match status" value="1"/>
</dbReference>